<dbReference type="Proteomes" id="UP000734854">
    <property type="component" value="Unassembled WGS sequence"/>
</dbReference>
<dbReference type="PANTHER" id="PTHR34048:SF5">
    <property type="entry name" value="INNER MEMBRANE LOCALIZED PROTEIN"/>
    <property type="match status" value="1"/>
</dbReference>
<dbReference type="AlphaFoldDB" id="A0A8J5FA59"/>
<name>A0A8J5FA59_ZINOF</name>
<sequence>MCRKPLNRFSQTASLSRFKLIRDLISKTTADAVWFGSDLTGFNHGGFRDIDDERQLRASSSSESLAMAAISSFLVCVRDPSFQAHPGNTLKTLEKSFVTCHPLGLSSAPLRQMRAGVITPKRQLILRSAYREGGRPNTASTFIGGFLLGGMMVGTLACVYAPKISKALAGTDKKELMRKLPKFIYDEEKALEFQLGMVVGRSICEPLQLGEYSTVQAVSESGWVDLQVQKTRKVLTQKIEELNSAIDQVSSEIHGNDKPNGVTVSPNEIEAAI</sequence>
<feature type="region of interest" description="Disordered" evidence="1">
    <location>
        <begin position="253"/>
        <end position="273"/>
    </location>
</feature>
<protein>
    <submittedName>
        <fullName evidence="2">Uncharacterized protein</fullName>
    </submittedName>
</protein>
<evidence type="ECO:0000313" key="3">
    <source>
        <dbReference type="Proteomes" id="UP000734854"/>
    </source>
</evidence>
<evidence type="ECO:0000256" key="1">
    <source>
        <dbReference type="SAM" id="MobiDB-lite"/>
    </source>
</evidence>
<comment type="caution">
    <text evidence="2">The sequence shown here is derived from an EMBL/GenBank/DDBJ whole genome shotgun (WGS) entry which is preliminary data.</text>
</comment>
<reference evidence="2 3" key="1">
    <citation type="submission" date="2020-08" db="EMBL/GenBank/DDBJ databases">
        <title>Plant Genome Project.</title>
        <authorList>
            <person name="Zhang R.-G."/>
        </authorList>
    </citation>
    <scope>NUCLEOTIDE SEQUENCE [LARGE SCALE GENOMIC DNA]</scope>
    <source>
        <tissue evidence="2">Rhizome</tissue>
    </source>
</reference>
<dbReference type="PANTHER" id="PTHR34048">
    <property type="entry name" value="LOW-DENSITY RECEPTOR-LIKE PROTEIN"/>
    <property type="match status" value="1"/>
</dbReference>
<dbReference type="GO" id="GO:0009535">
    <property type="term" value="C:chloroplast thylakoid membrane"/>
    <property type="evidence" value="ECO:0007669"/>
    <property type="project" value="TreeGrafter"/>
</dbReference>
<proteinExistence type="predicted"/>
<dbReference type="EMBL" id="JACMSC010000016">
    <property type="protein sequence ID" value="KAG6483085.1"/>
    <property type="molecule type" value="Genomic_DNA"/>
</dbReference>
<gene>
    <name evidence="2" type="ORF">ZIOFF_059725</name>
</gene>
<dbReference type="GO" id="GO:0009706">
    <property type="term" value="C:chloroplast inner membrane"/>
    <property type="evidence" value="ECO:0007669"/>
    <property type="project" value="TreeGrafter"/>
</dbReference>
<dbReference type="InterPro" id="IPR040377">
    <property type="entry name" value="Ssl2009-like"/>
</dbReference>
<accession>A0A8J5FA59</accession>
<organism evidence="2 3">
    <name type="scientific">Zingiber officinale</name>
    <name type="common">Ginger</name>
    <name type="synonym">Amomum zingiber</name>
    <dbReference type="NCBI Taxonomy" id="94328"/>
    <lineage>
        <taxon>Eukaryota</taxon>
        <taxon>Viridiplantae</taxon>
        <taxon>Streptophyta</taxon>
        <taxon>Embryophyta</taxon>
        <taxon>Tracheophyta</taxon>
        <taxon>Spermatophyta</taxon>
        <taxon>Magnoliopsida</taxon>
        <taxon>Liliopsida</taxon>
        <taxon>Zingiberales</taxon>
        <taxon>Zingiberaceae</taxon>
        <taxon>Zingiber</taxon>
    </lineage>
</organism>
<keyword evidence="3" id="KW-1185">Reference proteome</keyword>
<evidence type="ECO:0000313" key="2">
    <source>
        <dbReference type="EMBL" id="KAG6483085.1"/>
    </source>
</evidence>